<sequence>MCVEKPSALHAKPSKDFKEESDEDDNGVAPQEENNGTTKKPTGEIYADGSTLKKCSNASVKATRQKRNKNAADPSESLEVAGACRSARTSIKSNDAVMKVQRQHAIVSQRLPVSEGQKKYALQRAEIFTSKYPSTLQVIKAASAYNSFFMVIPSEFVREHLPHTSKKLTLWDPQATPWQVDYVYCSHRSAGAFSRGWSQFSIGNNLEKFDVCVFELIAEDTIKVHIYRAQLLIAQYQHQEELSAAIPN</sequence>
<proteinExistence type="predicted"/>
<dbReference type="GO" id="GO:0003677">
    <property type="term" value="F:DNA binding"/>
    <property type="evidence" value="ECO:0007669"/>
    <property type="project" value="UniProtKB-KW"/>
</dbReference>
<feature type="compositionally biased region" description="Polar residues" evidence="6">
    <location>
        <begin position="53"/>
        <end position="62"/>
    </location>
</feature>
<name>R7W1L7_AEGTA</name>
<feature type="region of interest" description="Disordered" evidence="6">
    <location>
        <begin position="1"/>
        <end position="79"/>
    </location>
</feature>
<keyword evidence="3" id="KW-0238">DNA-binding</keyword>
<reference evidence="7" key="1">
    <citation type="submission" date="2015-06" db="UniProtKB">
        <authorList>
            <consortium name="EnsemblPlants"/>
        </authorList>
    </citation>
    <scope>IDENTIFICATION</scope>
</reference>
<dbReference type="PROSITE" id="PS50863">
    <property type="entry name" value="B3"/>
    <property type="match status" value="1"/>
</dbReference>
<dbReference type="Gene3D" id="2.40.330.10">
    <property type="entry name" value="DNA-binding pseudobarrel domain"/>
    <property type="match status" value="1"/>
</dbReference>
<comment type="subcellular location">
    <subcellularLocation>
        <location evidence="1">Nucleus</location>
    </subcellularLocation>
</comment>
<protein>
    <submittedName>
        <fullName evidence="7">B3 domain-containing protein</fullName>
    </submittedName>
</protein>
<dbReference type="Pfam" id="PF02362">
    <property type="entry name" value="B3"/>
    <property type="match status" value="1"/>
</dbReference>
<evidence type="ECO:0000313" key="7">
    <source>
        <dbReference type="EnsemblPlants" id="EMT12716"/>
    </source>
</evidence>
<dbReference type="SUPFAM" id="SSF101936">
    <property type="entry name" value="DNA-binding pseudobarrel domain"/>
    <property type="match status" value="1"/>
</dbReference>
<dbReference type="AlphaFoldDB" id="R7W1L7"/>
<keyword evidence="2" id="KW-0805">Transcription regulation</keyword>
<dbReference type="InterPro" id="IPR015300">
    <property type="entry name" value="DNA-bd_pseudobarrel_sf"/>
</dbReference>
<evidence type="ECO:0000256" key="3">
    <source>
        <dbReference type="ARBA" id="ARBA00023125"/>
    </source>
</evidence>
<evidence type="ECO:0000256" key="4">
    <source>
        <dbReference type="ARBA" id="ARBA00023163"/>
    </source>
</evidence>
<dbReference type="InterPro" id="IPR003340">
    <property type="entry name" value="B3_DNA-bd"/>
</dbReference>
<evidence type="ECO:0000256" key="6">
    <source>
        <dbReference type="SAM" id="MobiDB-lite"/>
    </source>
</evidence>
<accession>R7W1L7</accession>
<keyword evidence="5" id="KW-0539">Nucleus</keyword>
<keyword evidence="4" id="KW-0804">Transcription</keyword>
<evidence type="ECO:0000256" key="1">
    <source>
        <dbReference type="ARBA" id="ARBA00004123"/>
    </source>
</evidence>
<evidence type="ECO:0000256" key="5">
    <source>
        <dbReference type="ARBA" id="ARBA00023242"/>
    </source>
</evidence>
<dbReference type="SMART" id="SM01019">
    <property type="entry name" value="B3"/>
    <property type="match status" value="1"/>
</dbReference>
<organism evidence="7">
    <name type="scientific">Aegilops tauschii</name>
    <name type="common">Tausch's goatgrass</name>
    <name type="synonym">Aegilops squarrosa</name>
    <dbReference type="NCBI Taxonomy" id="37682"/>
    <lineage>
        <taxon>Eukaryota</taxon>
        <taxon>Viridiplantae</taxon>
        <taxon>Streptophyta</taxon>
        <taxon>Embryophyta</taxon>
        <taxon>Tracheophyta</taxon>
        <taxon>Spermatophyta</taxon>
        <taxon>Magnoliopsida</taxon>
        <taxon>Liliopsida</taxon>
        <taxon>Poales</taxon>
        <taxon>Poaceae</taxon>
        <taxon>BOP clade</taxon>
        <taxon>Pooideae</taxon>
        <taxon>Triticodae</taxon>
        <taxon>Triticeae</taxon>
        <taxon>Triticinae</taxon>
        <taxon>Aegilops</taxon>
    </lineage>
</organism>
<dbReference type="InterPro" id="IPR044837">
    <property type="entry name" value="REM16-like"/>
</dbReference>
<dbReference type="GO" id="GO:0005634">
    <property type="term" value="C:nucleus"/>
    <property type="evidence" value="ECO:0007669"/>
    <property type="project" value="UniProtKB-SubCell"/>
</dbReference>
<dbReference type="PANTHER" id="PTHR31391:SF91">
    <property type="entry name" value="TF-B3 DOMAIN-CONTAINING PROTEIN"/>
    <property type="match status" value="1"/>
</dbReference>
<evidence type="ECO:0000256" key="2">
    <source>
        <dbReference type="ARBA" id="ARBA00023015"/>
    </source>
</evidence>
<dbReference type="EnsemblPlants" id="EMT12716">
    <property type="protein sequence ID" value="EMT12716"/>
    <property type="gene ID" value="F775_09361"/>
</dbReference>
<dbReference type="PANTHER" id="PTHR31391">
    <property type="entry name" value="B3 DOMAIN-CONTAINING PROTEIN OS11G0197600-RELATED"/>
    <property type="match status" value="1"/>
</dbReference>
<dbReference type="CDD" id="cd10017">
    <property type="entry name" value="B3_DNA"/>
    <property type="match status" value="1"/>
</dbReference>